<evidence type="ECO:0000313" key="3">
    <source>
        <dbReference type="Proteomes" id="UP001321749"/>
    </source>
</evidence>
<dbReference type="FunFam" id="3.10.280.10:FF:000007">
    <property type="entry name" value="Regulatory protein SUAPRGA1"/>
    <property type="match status" value="1"/>
</dbReference>
<proteinExistence type="predicted"/>
<protein>
    <submittedName>
        <fullName evidence="2">Mitochondrial glycoprotein</fullName>
    </submittedName>
</protein>
<feature type="compositionally biased region" description="Acidic residues" evidence="1">
    <location>
        <begin position="168"/>
        <end position="179"/>
    </location>
</feature>
<reference evidence="2" key="1">
    <citation type="journal article" date="2023" name="Mol. Phylogenet. Evol.">
        <title>Genome-scale phylogeny and comparative genomics of the fungal order Sordariales.</title>
        <authorList>
            <person name="Hensen N."/>
            <person name="Bonometti L."/>
            <person name="Westerberg I."/>
            <person name="Brannstrom I.O."/>
            <person name="Guillou S."/>
            <person name="Cros-Aarteil S."/>
            <person name="Calhoun S."/>
            <person name="Haridas S."/>
            <person name="Kuo A."/>
            <person name="Mondo S."/>
            <person name="Pangilinan J."/>
            <person name="Riley R."/>
            <person name="LaButti K."/>
            <person name="Andreopoulos B."/>
            <person name="Lipzen A."/>
            <person name="Chen C."/>
            <person name="Yan M."/>
            <person name="Daum C."/>
            <person name="Ng V."/>
            <person name="Clum A."/>
            <person name="Steindorff A."/>
            <person name="Ohm R.A."/>
            <person name="Martin F."/>
            <person name="Silar P."/>
            <person name="Natvig D.O."/>
            <person name="Lalanne C."/>
            <person name="Gautier V."/>
            <person name="Ament-Velasquez S.L."/>
            <person name="Kruys A."/>
            <person name="Hutchinson M.I."/>
            <person name="Powell A.J."/>
            <person name="Barry K."/>
            <person name="Miller A.N."/>
            <person name="Grigoriev I.V."/>
            <person name="Debuchy R."/>
            <person name="Gladieux P."/>
            <person name="Hiltunen Thoren M."/>
            <person name="Johannesson H."/>
        </authorList>
    </citation>
    <scope>NUCLEOTIDE SEQUENCE</scope>
    <source>
        <strain evidence="2">PSN324</strain>
    </source>
</reference>
<dbReference type="InterPro" id="IPR003428">
    <property type="entry name" value="MAM33"/>
</dbReference>
<dbReference type="InterPro" id="IPR036561">
    <property type="entry name" value="MAM33_sf"/>
</dbReference>
<dbReference type="Proteomes" id="UP001321749">
    <property type="component" value="Unassembled WGS sequence"/>
</dbReference>
<gene>
    <name evidence="2" type="ORF">QBC42DRAFT_266126</name>
</gene>
<comment type="caution">
    <text evidence="2">The sequence shown here is derived from an EMBL/GenBank/DDBJ whole genome shotgun (WGS) entry which is preliminary data.</text>
</comment>
<feature type="region of interest" description="Disordered" evidence="1">
    <location>
        <begin position="140"/>
        <end position="179"/>
    </location>
</feature>
<accession>A0AAV9HR07</accession>
<feature type="compositionally biased region" description="Acidic residues" evidence="1">
    <location>
        <begin position="140"/>
        <end position="153"/>
    </location>
</feature>
<dbReference type="GO" id="GO:0005759">
    <property type="term" value="C:mitochondrial matrix"/>
    <property type="evidence" value="ECO:0007669"/>
    <property type="project" value="InterPro"/>
</dbReference>
<dbReference type="AlphaFoldDB" id="A0AAV9HR07"/>
<dbReference type="SUPFAM" id="SSF54529">
    <property type="entry name" value="Mitochondrial glycoprotein MAM33-like"/>
    <property type="match status" value="1"/>
</dbReference>
<sequence length="296" mass="32739">MMSLRSIARNAPRALTRATAVTSTFRTTSNTLLRNARPATLFRPVQTASAFSTTVFRREPVNDTDAELSEKLAEELKYENAVKDGEMMPASIKDFLENGPFEIKDVPGSEDVILTRTYGDEKITVSFSIADLSNYSGQDNFDDDMALSDEQDGSESRESGTGAPELEREVDEEAGLEDEESIPCRLNIVIEKPGKGALNVEAVAQDGSIMVDNFYYYKDAKLAHSTDAAAVHAAGETYPGPVFGSLDEDLQMLIERYLEDRGITPALALFVPDYMDMKEQREYLAWLNNVKGFIDA</sequence>
<dbReference type="EMBL" id="MU864961">
    <property type="protein sequence ID" value="KAK4463338.1"/>
    <property type="molecule type" value="Genomic_DNA"/>
</dbReference>
<dbReference type="PANTHER" id="PTHR10826:SF1">
    <property type="entry name" value="COMPLEMENT COMPONENT 1 Q SUBCOMPONENT-BINDING PROTEIN, MITOCHONDRIAL"/>
    <property type="match status" value="1"/>
</dbReference>
<keyword evidence="3" id="KW-1185">Reference proteome</keyword>
<dbReference type="PANTHER" id="PTHR10826">
    <property type="entry name" value="COMPLEMENT COMPONENT 1"/>
    <property type="match status" value="1"/>
</dbReference>
<dbReference type="Gene3D" id="3.10.280.10">
    <property type="entry name" value="Mitochondrial glycoprotein"/>
    <property type="match status" value="1"/>
</dbReference>
<organism evidence="2 3">
    <name type="scientific">Cladorrhinum samala</name>
    <dbReference type="NCBI Taxonomy" id="585594"/>
    <lineage>
        <taxon>Eukaryota</taxon>
        <taxon>Fungi</taxon>
        <taxon>Dikarya</taxon>
        <taxon>Ascomycota</taxon>
        <taxon>Pezizomycotina</taxon>
        <taxon>Sordariomycetes</taxon>
        <taxon>Sordariomycetidae</taxon>
        <taxon>Sordariales</taxon>
        <taxon>Podosporaceae</taxon>
        <taxon>Cladorrhinum</taxon>
    </lineage>
</organism>
<dbReference type="Pfam" id="PF02330">
    <property type="entry name" value="MAM33"/>
    <property type="match status" value="1"/>
</dbReference>
<dbReference type="GO" id="GO:0042256">
    <property type="term" value="P:cytosolic ribosome assembly"/>
    <property type="evidence" value="ECO:0007669"/>
    <property type="project" value="TreeGrafter"/>
</dbReference>
<evidence type="ECO:0000313" key="2">
    <source>
        <dbReference type="EMBL" id="KAK4463338.1"/>
    </source>
</evidence>
<evidence type="ECO:0000256" key="1">
    <source>
        <dbReference type="SAM" id="MobiDB-lite"/>
    </source>
</evidence>
<reference evidence="2" key="2">
    <citation type="submission" date="2023-06" db="EMBL/GenBank/DDBJ databases">
        <authorList>
            <consortium name="Lawrence Berkeley National Laboratory"/>
            <person name="Mondo S.J."/>
            <person name="Hensen N."/>
            <person name="Bonometti L."/>
            <person name="Westerberg I."/>
            <person name="Brannstrom I.O."/>
            <person name="Guillou S."/>
            <person name="Cros-Aarteil S."/>
            <person name="Calhoun S."/>
            <person name="Haridas S."/>
            <person name="Kuo A."/>
            <person name="Pangilinan J."/>
            <person name="Riley R."/>
            <person name="Labutti K."/>
            <person name="Andreopoulos B."/>
            <person name="Lipzen A."/>
            <person name="Chen C."/>
            <person name="Yanf M."/>
            <person name="Daum C."/>
            <person name="Ng V."/>
            <person name="Clum A."/>
            <person name="Steindorff A."/>
            <person name="Ohm R."/>
            <person name="Martin F."/>
            <person name="Silar P."/>
            <person name="Natvig D."/>
            <person name="Lalanne C."/>
            <person name="Gautier V."/>
            <person name="Ament-Velasquez S.L."/>
            <person name="Kruys A."/>
            <person name="Hutchinson M.I."/>
            <person name="Powell A.J."/>
            <person name="Barry K."/>
            <person name="Miller A.N."/>
            <person name="Grigoriev I.V."/>
            <person name="Debuchy R."/>
            <person name="Gladieux P."/>
            <person name="Thoren M.H."/>
            <person name="Johannesson H."/>
        </authorList>
    </citation>
    <scope>NUCLEOTIDE SEQUENCE</scope>
    <source>
        <strain evidence="2">PSN324</strain>
    </source>
</reference>
<name>A0AAV9HR07_9PEZI</name>